<evidence type="ECO:0000313" key="2">
    <source>
        <dbReference type="Proteomes" id="UP000799302"/>
    </source>
</evidence>
<reference evidence="1" key="1">
    <citation type="journal article" date="2020" name="Stud. Mycol.">
        <title>101 Dothideomycetes genomes: a test case for predicting lifestyles and emergence of pathogens.</title>
        <authorList>
            <person name="Haridas S."/>
            <person name="Albert R."/>
            <person name="Binder M."/>
            <person name="Bloem J."/>
            <person name="Labutti K."/>
            <person name="Salamov A."/>
            <person name="Andreopoulos B."/>
            <person name="Baker S."/>
            <person name="Barry K."/>
            <person name="Bills G."/>
            <person name="Bluhm B."/>
            <person name="Cannon C."/>
            <person name="Castanera R."/>
            <person name="Culley D."/>
            <person name="Daum C."/>
            <person name="Ezra D."/>
            <person name="Gonzalez J."/>
            <person name="Henrissat B."/>
            <person name="Kuo A."/>
            <person name="Liang C."/>
            <person name="Lipzen A."/>
            <person name="Lutzoni F."/>
            <person name="Magnuson J."/>
            <person name="Mondo S."/>
            <person name="Nolan M."/>
            <person name="Ohm R."/>
            <person name="Pangilinan J."/>
            <person name="Park H.-J."/>
            <person name="Ramirez L."/>
            <person name="Alfaro M."/>
            <person name="Sun H."/>
            <person name="Tritt A."/>
            <person name="Yoshinaga Y."/>
            <person name="Zwiers L.-H."/>
            <person name="Turgeon B."/>
            <person name="Goodwin S."/>
            <person name="Spatafora J."/>
            <person name="Crous P."/>
            <person name="Grigoriev I."/>
        </authorList>
    </citation>
    <scope>NUCLEOTIDE SEQUENCE</scope>
    <source>
        <strain evidence="1">CBS 115976</strain>
    </source>
</reference>
<proteinExistence type="predicted"/>
<keyword evidence="2" id="KW-1185">Reference proteome</keyword>
<evidence type="ECO:0000313" key="1">
    <source>
        <dbReference type="EMBL" id="KAF2668584.1"/>
    </source>
</evidence>
<dbReference type="EMBL" id="MU004236">
    <property type="protein sequence ID" value="KAF2668584.1"/>
    <property type="molecule type" value="Genomic_DNA"/>
</dbReference>
<organism evidence="1 2">
    <name type="scientific">Microthyrium microscopicum</name>
    <dbReference type="NCBI Taxonomy" id="703497"/>
    <lineage>
        <taxon>Eukaryota</taxon>
        <taxon>Fungi</taxon>
        <taxon>Dikarya</taxon>
        <taxon>Ascomycota</taxon>
        <taxon>Pezizomycotina</taxon>
        <taxon>Dothideomycetes</taxon>
        <taxon>Dothideomycetes incertae sedis</taxon>
        <taxon>Microthyriales</taxon>
        <taxon>Microthyriaceae</taxon>
        <taxon>Microthyrium</taxon>
    </lineage>
</organism>
<gene>
    <name evidence="1" type="ORF">BT63DRAFT_456227</name>
</gene>
<accession>A0A6A6UCC6</accession>
<protein>
    <submittedName>
        <fullName evidence="1">Uncharacterized protein</fullName>
    </submittedName>
</protein>
<dbReference type="AlphaFoldDB" id="A0A6A6UCC6"/>
<name>A0A6A6UCC6_9PEZI</name>
<dbReference type="Proteomes" id="UP000799302">
    <property type="component" value="Unassembled WGS sequence"/>
</dbReference>
<sequence>MLEERIEPSPCDEVHVEPEARELPLDGTWFETTTTFEVTSTGLCPCDDEANIADGVWEVLDAPDEKLLPIVESRLGLKAWLEEAADKLGSCDEDTTADDSWRLLVIPKTDEVPVGNGDEDIKEDENTKRDVDIIGDDIWELPVNPKTDELPVGTGKLELKATLEEPRAEFSVWYEVVAVETG</sequence>